<sequence length="176" mass="21121">MKILFVFIFPFFLYFQPSSEKIYWSSDTKLTWKDFRGTPLEKARFVASTRTGIHFKYTYSINEGDIKVEFTAESFFDPQESWYIPKKVSQNVLNHEQGHFDISELHARILKKRLQAKKFTSGVKSEVEAIYLQLESERKAMQRKFDEETNHSLNLDKEKLWEERIAKQLKEYESWK</sequence>
<protein>
    <submittedName>
        <fullName evidence="2">DUF922 domain-containing protein</fullName>
    </submittedName>
</protein>
<dbReference type="EMBL" id="CP034951">
    <property type="protein sequence ID" value="QAA82902.1"/>
    <property type="molecule type" value="Genomic_DNA"/>
</dbReference>
<evidence type="ECO:0000256" key="1">
    <source>
        <dbReference type="SAM" id="Coils"/>
    </source>
</evidence>
<gene>
    <name evidence="2" type="ORF">EI546_14760</name>
</gene>
<dbReference type="OrthoDB" id="5431540at2"/>
<keyword evidence="1" id="KW-0175">Coiled coil</keyword>
<dbReference type="Proteomes" id="UP000285517">
    <property type="component" value="Chromosome"/>
</dbReference>
<keyword evidence="3" id="KW-1185">Reference proteome</keyword>
<organism evidence="2 3">
    <name type="scientific">Aequorivita ciconiae</name>
    <dbReference type="NCBI Taxonomy" id="2494375"/>
    <lineage>
        <taxon>Bacteria</taxon>
        <taxon>Pseudomonadati</taxon>
        <taxon>Bacteroidota</taxon>
        <taxon>Flavobacteriia</taxon>
        <taxon>Flavobacteriales</taxon>
        <taxon>Flavobacteriaceae</taxon>
        <taxon>Aequorivita</taxon>
    </lineage>
</organism>
<evidence type="ECO:0000313" key="2">
    <source>
        <dbReference type="EMBL" id="QAA82902.1"/>
    </source>
</evidence>
<dbReference type="AlphaFoldDB" id="A0A410G6K7"/>
<feature type="coiled-coil region" evidence="1">
    <location>
        <begin position="124"/>
        <end position="151"/>
    </location>
</feature>
<dbReference type="InterPro" id="IPR010321">
    <property type="entry name" value="DUF922"/>
</dbReference>
<dbReference type="Pfam" id="PF06037">
    <property type="entry name" value="DUF922"/>
    <property type="match status" value="1"/>
</dbReference>
<evidence type="ECO:0000313" key="3">
    <source>
        <dbReference type="Proteomes" id="UP000285517"/>
    </source>
</evidence>
<name>A0A410G6K7_9FLAO</name>
<dbReference type="RefSeq" id="WP_128251266.1">
    <property type="nucleotide sequence ID" value="NZ_CP034951.1"/>
</dbReference>
<dbReference type="KEGG" id="aev:EI546_14760"/>
<proteinExistence type="predicted"/>
<accession>A0A410G6K7</accession>
<reference evidence="2 3" key="1">
    <citation type="submission" date="2019-01" db="EMBL/GenBank/DDBJ databases">
        <title>Complete genome sequencing of Aequorivita sp. H23M31.</title>
        <authorList>
            <person name="Bae J.-W."/>
        </authorList>
    </citation>
    <scope>NUCLEOTIDE SEQUENCE [LARGE SCALE GENOMIC DNA]</scope>
    <source>
        <strain evidence="2 3">H23M31</strain>
    </source>
</reference>